<accession>A0A1H9E9Z2</accession>
<sequence length="124" mass="14175">MTDDDLSEFFGDQAIKDAVEGFWNEVFDASRKLIKDTKRFSFTEVGILPNPTVHQMLSTLSALDNMFEIALSPVNAKLETELIRLIFNARQQILNMELIATALNNKDRDNYDYAVGRLQKQAIF</sequence>
<dbReference type="EMBL" id="FOFX01000029">
    <property type="protein sequence ID" value="SEQ22469.1"/>
    <property type="molecule type" value="Genomic_DNA"/>
</dbReference>
<protein>
    <submittedName>
        <fullName evidence="1">Uncharacterized protein</fullName>
    </submittedName>
</protein>
<dbReference type="Proteomes" id="UP000181998">
    <property type="component" value="Unassembled WGS sequence"/>
</dbReference>
<evidence type="ECO:0000313" key="1">
    <source>
        <dbReference type="EMBL" id="SEQ22469.1"/>
    </source>
</evidence>
<gene>
    <name evidence="1" type="ORF">SAMN05421510_102924</name>
</gene>
<reference evidence="1 2" key="1">
    <citation type="submission" date="2016-10" db="EMBL/GenBank/DDBJ databases">
        <authorList>
            <person name="de Groot N.N."/>
        </authorList>
    </citation>
    <scope>NUCLEOTIDE SEQUENCE [LARGE SCALE GENOMIC DNA]</scope>
    <source>
        <strain evidence="1 2">Nm9</strain>
    </source>
</reference>
<dbReference type="AlphaFoldDB" id="A0A1H9E9Z2"/>
<proteinExistence type="predicted"/>
<organism evidence="1 2">
    <name type="scientific">Nitrosomonas ureae</name>
    <dbReference type="NCBI Taxonomy" id="44577"/>
    <lineage>
        <taxon>Bacteria</taxon>
        <taxon>Pseudomonadati</taxon>
        <taxon>Pseudomonadota</taxon>
        <taxon>Betaproteobacteria</taxon>
        <taxon>Nitrosomonadales</taxon>
        <taxon>Nitrosomonadaceae</taxon>
        <taxon>Nitrosomonas</taxon>
    </lineage>
</organism>
<dbReference type="RefSeq" id="WP_074721376.1">
    <property type="nucleotide sequence ID" value="NZ_FOFX01000029.1"/>
</dbReference>
<evidence type="ECO:0000313" key="2">
    <source>
        <dbReference type="Proteomes" id="UP000181998"/>
    </source>
</evidence>
<name>A0A1H9E9Z2_9PROT</name>